<dbReference type="InterPro" id="IPR004101">
    <property type="entry name" value="Mur_ligase_C"/>
</dbReference>
<dbReference type="PANTHER" id="PTHR11136:SF0">
    <property type="entry name" value="DIHYDROFOLATE SYNTHETASE-RELATED"/>
    <property type="match status" value="1"/>
</dbReference>
<dbReference type="EMBL" id="CAEZWH010000001">
    <property type="protein sequence ID" value="CAB4642620.1"/>
    <property type="molecule type" value="Genomic_DNA"/>
</dbReference>
<evidence type="ECO:0000259" key="8">
    <source>
        <dbReference type="Pfam" id="PF08245"/>
    </source>
</evidence>
<dbReference type="PIRSF" id="PIRSF001563">
    <property type="entry name" value="Folylpolyglu_synth"/>
    <property type="match status" value="1"/>
</dbReference>
<evidence type="ECO:0000256" key="3">
    <source>
        <dbReference type="ARBA" id="ARBA00022723"/>
    </source>
</evidence>
<dbReference type="AlphaFoldDB" id="A0A6J6JYQ3"/>
<dbReference type="InterPro" id="IPR013221">
    <property type="entry name" value="Mur_ligase_cen"/>
</dbReference>
<dbReference type="PANTHER" id="PTHR11136">
    <property type="entry name" value="FOLYLPOLYGLUTAMATE SYNTHASE-RELATED"/>
    <property type="match status" value="1"/>
</dbReference>
<feature type="domain" description="Mur ligase C-terminal" evidence="7">
    <location>
        <begin position="293"/>
        <end position="415"/>
    </location>
</feature>
<accession>A0A6J6JYQ3</accession>
<dbReference type="SUPFAM" id="SSF53623">
    <property type="entry name" value="MurD-like peptide ligases, catalytic domain"/>
    <property type="match status" value="1"/>
</dbReference>
<evidence type="ECO:0000256" key="6">
    <source>
        <dbReference type="ARBA" id="ARBA00022842"/>
    </source>
</evidence>
<dbReference type="GO" id="GO:0046872">
    <property type="term" value="F:metal ion binding"/>
    <property type="evidence" value="ECO:0007669"/>
    <property type="project" value="UniProtKB-KW"/>
</dbReference>
<dbReference type="Gene3D" id="3.90.190.20">
    <property type="entry name" value="Mur ligase, C-terminal domain"/>
    <property type="match status" value="1"/>
</dbReference>
<name>A0A6J6JYQ3_9ZZZZ</name>
<dbReference type="GO" id="GO:0008841">
    <property type="term" value="F:dihydrofolate synthase activity"/>
    <property type="evidence" value="ECO:0007669"/>
    <property type="project" value="TreeGrafter"/>
</dbReference>
<dbReference type="GO" id="GO:0004326">
    <property type="term" value="F:tetrahydrofolylpolyglutamate synthase activity"/>
    <property type="evidence" value="ECO:0007669"/>
    <property type="project" value="InterPro"/>
</dbReference>
<dbReference type="InterPro" id="IPR018109">
    <property type="entry name" value="Folylpolyglutamate_synth_CS"/>
</dbReference>
<evidence type="ECO:0000256" key="2">
    <source>
        <dbReference type="ARBA" id="ARBA00022598"/>
    </source>
</evidence>
<dbReference type="InterPro" id="IPR036565">
    <property type="entry name" value="Mur-like_cat_sf"/>
</dbReference>
<gene>
    <name evidence="9" type="ORF">UFOPK2195_00015</name>
</gene>
<organism evidence="9">
    <name type="scientific">freshwater metagenome</name>
    <dbReference type="NCBI Taxonomy" id="449393"/>
    <lineage>
        <taxon>unclassified sequences</taxon>
        <taxon>metagenomes</taxon>
        <taxon>ecological metagenomes</taxon>
    </lineage>
</organism>
<comment type="similarity">
    <text evidence="1">Belongs to the folylpolyglutamate synthase family.</text>
</comment>
<dbReference type="Gene3D" id="3.40.1190.10">
    <property type="entry name" value="Mur-like, catalytic domain"/>
    <property type="match status" value="1"/>
</dbReference>
<dbReference type="Pfam" id="PF02875">
    <property type="entry name" value="Mur_ligase_C"/>
    <property type="match status" value="1"/>
</dbReference>
<keyword evidence="2" id="KW-0436">Ligase</keyword>
<dbReference type="InterPro" id="IPR001645">
    <property type="entry name" value="Folylpolyglutamate_synth"/>
</dbReference>
<evidence type="ECO:0000256" key="4">
    <source>
        <dbReference type="ARBA" id="ARBA00022741"/>
    </source>
</evidence>
<dbReference type="Pfam" id="PF08245">
    <property type="entry name" value="Mur_ligase_M"/>
    <property type="match status" value="1"/>
</dbReference>
<reference evidence="9" key="1">
    <citation type="submission" date="2020-05" db="EMBL/GenBank/DDBJ databases">
        <authorList>
            <person name="Chiriac C."/>
            <person name="Salcher M."/>
            <person name="Ghai R."/>
            <person name="Kavagutti S V."/>
        </authorList>
    </citation>
    <scope>NUCLEOTIDE SEQUENCE</scope>
</reference>
<evidence type="ECO:0000259" key="7">
    <source>
        <dbReference type="Pfam" id="PF02875"/>
    </source>
</evidence>
<evidence type="ECO:0000313" key="9">
    <source>
        <dbReference type="EMBL" id="CAB4642620.1"/>
    </source>
</evidence>
<keyword evidence="6" id="KW-0460">Magnesium</keyword>
<keyword evidence="4" id="KW-0547">Nucleotide-binding</keyword>
<proteinExistence type="inferred from homology"/>
<evidence type="ECO:0000256" key="1">
    <source>
        <dbReference type="ARBA" id="ARBA00008276"/>
    </source>
</evidence>
<protein>
    <submittedName>
        <fullName evidence="9">Unannotated protein</fullName>
    </submittedName>
</protein>
<dbReference type="PROSITE" id="PS01011">
    <property type="entry name" value="FOLYLPOLYGLU_SYNT_1"/>
    <property type="match status" value="1"/>
</dbReference>
<sequence>MNYEEALRYLDEHASYEKTGRVESPSLDNISRFMDLMANPQLNYPVIHVTGTNGKGSTTQIITKLLMAHGLQVGTYTSPHLESLTERITRDGEQIDQQEFADCVAAIADIEVLAGVRPSYFDIMTAAAFRYFADSAVDVAVIEVGMLGRWDATNVVKSDVAVITNIALDHMEFAGPTLQHIAHEKVGISKANSSLVIGDDNPELFPIWNESLHAKLIRRGEDFELNENQLAVGGRSLSVRTSRASYSDIHLPLHGIHQGSNASIALAAVEEFFDAALNIEIVREGLASVLMPGRFEVLGRQPLVIVDGAHNPAGADVCAEVFFDDFSPEGKRILVVGTLKGRDPEQLLSALRVDEFDAVICCTAPTARGLSAGELGEVARRMGCDEVVICDTVDHACEKALNMATEEDAVLVAGSLYVVGSARTLLRRIL</sequence>
<feature type="domain" description="Mur ligase central" evidence="8">
    <location>
        <begin position="49"/>
        <end position="269"/>
    </location>
</feature>
<dbReference type="InterPro" id="IPR036615">
    <property type="entry name" value="Mur_ligase_C_dom_sf"/>
</dbReference>
<dbReference type="NCBIfam" id="TIGR01499">
    <property type="entry name" value="folC"/>
    <property type="match status" value="1"/>
</dbReference>
<keyword evidence="5" id="KW-0067">ATP-binding</keyword>
<dbReference type="GO" id="GO:0005524">
    <property type="term" value="F:ATP binding"/>
    <property type="evidence" value="ECO:0007669"/>
    <property type="project" value="UniProtKB-KW"/>
</dbReference>
<keyword evidence="3" id="KW-0479">Metal-binding</keyword>
<dbReference type="SUPFAM" id="SSF53244">
    <property type="entry name" value="MurD-like peptide ligases, peptide-binding domain"/>
    <property type="match status" value="1"/>
</dbReference>
<dbReference type="GO" id="GO:0005737">
    <property type="term" value="C:cytoplasm"/>
    <property type="evidence" value="ECO:0007669"/>
    <property type="project" value="TreeGrafter"/>
</dbReference>
<evidence type="ECO:0000256" key="5">
    <source>
        <dbReference type="ARBA" id="ARBA00022840"/>
    </source>
</evidence>